<sequence length="266" mass="30005">MSLDSHYSYVHFSHVNQATYMEEWKDYHIPYDEIDTSRLFEETANIFPQFLLEEEEDGAIPLNSSVFGAKVHKDKNLLRKKIWTDLNLDGLRTGQNVKRLPDASILNSLHTSQNPAGDLALNDFLSNGYNAEMTFNPDVLASNISHDELWLNTTSEYLANHTFSNMRMRSNSGTYAAPHHQAPAPLQTPRMGKTRQPSQEKALQGGKLSVGSAPFVGYYNFSSILWAELEMYLSLLTPVTIQTIFINVADVILLNLGYVSDKICLI</sequence>
<dbReference type="GO" id="GO:0005680">
    <property type="term" value="C:anaphase-promoting complex"/>
    <property type="evidence" value="ECO:0007669"/>
    <property type="project" value="InterPro"/>
</dbReference>
<gene>
    <name evidence="7" type="ORF">HF325_005427</name>
</gene>
<evidence type="ECO:0000256" key="1">
    <source>
        <dbReference type="ARBA" id="ARBA00006940"/>
    </source>
</evidence>
<organism evidence="7 8">
    <name type="scientific">Metschnikowia pulcherrima</name>
    <dbReference type="NCBI Taxonomy" id="27326"/>
    <lineage>
        <taxon>Eukaryota</taxon>
        <taxon>Fungi</taxon>
        <taxon>Dikarya</taxon>
        <taxon>Ascomycota</taxon>
        <taxon>Saccharomycotina</taxon>
        <taxon>Pichiomycetes</taxon>
        <taxon>Metschnikowiaceae</taxon>
        <taxon>Metschnikowia</taxon>
    </lineage>
</organism>
<dbReference type="Proteomes" id="UP000649328">
    <property type="component" value="Unassembled WGS sequence"/>
</dbReference>
<evidence type="ECO:0000256" key="2">
    <source>
        <dbReference type="ARBA" id="ARBA00022618"/>
    </source>
</evidence>
<evidence type="ECO:0000313" key="7">
    <source>
        <dbReference type="EMBL" id="KAF8000498.1"/>
    </source>
</evidence>
<evidence type="ECO:0008006" key="9">
    <source>
        <dbReference type="Google" id="ProtNLM"/>
    </source>
</evidence>
<dbReference type="EMBL" id="JACBPP010000007">
    <property type="protein sequence ID" value="KAF8000498.1"/>
    <property type="molecule type" value="Genomic_DNA"/>
</dbReference>
<accession>A0A8H7GNP0</accession>
<dbReference type="InterPro" id="IPR008401">
    <property type="entry name" value="Apc13"/>
</dbReference>
<name>A0A8H7GNP0_9ASCO</name>
<feature type="compositionally biased region" description="Low complexity" evidence="6">
    <location>
        <begin position="177"/>
        <end position="189"/>
    </location>
</feature>
<proteinExistence type="inferred from homology"/>
<dbReference type="GO" id="GO:0051301">
    <property type="term" value="P:cell division"/>
    <property type="evidence" value="ECO:0007669"/>
    <property type="project" value="UniProtKB-KW"/>
</dbReference>
<evidence type="ECO:0000313" key="8">
    <source>
        <dbReference type="Proteomes" id="UP000649328"/>
    </source>
</evidence>
<comment type="similarity">
    <text evidence="1">Belongs to the APC13 family.</text>
</comment>
<keyword evidence="2" id="KW-0132">Cell division</keyword>
<keyword evidence="3" id="KW-0498">Mitosis</keyword>
<evidence type="ECO:0000256" key="5">
    <source>
        <dbReference type="ARBA" id="ARBA00023306"/>
    </source>
</evidence>
<dbReference type="OrthoDB" id="4023481at2759"/>
<evidence type="ECO:0000256" key="4">
    <source>
        <dbReference type="ARBA" id="ARBA00022786"/>
    </source>
</evidence>
<feature type="region of interest" description="Disordered" evidence="6">
    <location>
        <begin position="177"/>
        <end position="203"/>
    </location>
</feature>
<evidence type="ECO:0000256" key="3">
    <source>
        <dbReference type="ARBA" id="ARBA00022776"/>
    </source>
</evidence>
<protein>
    <recommendedName>
        <fullName evidence="9">Anaphase-promoting complex subunit 13</fullName>
    </recommendedName>
</protein>
<keyword evidence="4" id="KW-0833">Ubl conjugation pathway</keyword>
<dbReference type="Pfam" id="PF05839">
    <property type="entry name" value="Apc13p"/>
    <property type="match status" value="1"/>
</dbReference>
<evidence type="ECO:0000256" key="6">
    <source>
        <dbReference type="SAM" id="MobiDB-lite"/>
    </source>
</evidence>
<keyword evidence="5" id="KW-0131">Cell cycle</keyword>
<reference evidence="7" key="1">
    <citation type="submission" date="2020-10" db="EMBL/GenBank/DDBJ databases">
        <title>The Whole-Genome Sequence of Metschnikowia persimmonesis, a Novel Endophytic Yeast Species Isolated from Medicinal Plant Diospyros kaki Thumb.</title>
        <authorList>
            <person name="Rahmat E."/>
            <person name="Kang Y."/>
        </authorList>
    </citation>
    <scope>NUCLEOTIDE SEQUENCE</scope>
    <source>
        <strain evidence="7">KIOM G15050</strain>
    </source>
</reference>
<keyword evidence="8" id="KW-1185">Reference proteome</keyword>
<dbReference type="AlphaFoldDB" id="A0A8H7GNP0"/>
<comment type="caution">
    <text evidence="7">The sequence shown here is derived from an EMBL/GenBank/DDBJ whole genome shotgun (WGS) entry which is preliminary data.</text>
</comment>